<sequence length="55" mass="6615">MSSVSQHYYPIKRLRSESSDSYFASLQDPVYDWQFIFYILLFPLTLLSYFTQHAL</sequence>
<accession>A0A3N4JXT0</accession>
<name>A0A3N4JXT0_9PEZI</name>
<keyword evidence="1" id="KW-0472">Membrane</keyword>
<evidence type="ECO:0000313" key="2">
    <source>
        <dbReference type="EMBL" id="RPB03156.1"/>
    </source>
</evidence>
<keyword evidence="3" id="KW-1185">Reference proteome</keyword>
<proteinExistence type="predicted"/>
<reference evidence="2 3" key="1">
    <citation type="journal article" date="2018" name="Nat. Ecol. Evol.">
        <title>Pezizomycetes genomes reveal the molecular basis of ectomycorrhizal truffle lifestyle.</title>
        <authorList>
            <person name="Murat C."/>
            <person name="Payen T."/>
            <person name="Noel B."/>
            <person name="Kuo A."/>
            <person name="Morin E."/>
            <person name="Chen J."/>
            <person name="Kohler A."/>
            <person name="Krizsan K."/>
            <person name="Balestrini R."/>
            <person name="Da Silva C."/>
            <person name="Montanini B."/>
            <person name="Hainaut M."/>
            <person name="Levati E."/>
            <person name="Barry K.W."/>
            <person name="Belfiori B."/>
            <person name="Cichocki N."/>
            <person name="Clum A."/>
            <person name="Dockter R.B."/>
            <person name="Fauchery L."/>
            <person name="Guy J."/>
            <person name="Iotti M."/>
            <person name="Le Tacon F."/>
            <person name="Lindquist E.A."/>
            <person name="Lipzen A."/>
            <person name="Malagnac F."/>
            <person name="Mello A."/>
            <person name="Molinier V."/>
            <person name="Miyauchi S."/>
            <person name="Poulain J."/>
            <person name="Riccioni C."/>
            <person name="Rubini A."/>
            <person name="Sitrit Y."/>
            <person name="Splivallo R."/>
            <person name="Traeger S."/>
            <person name="Wang M."/>
            <person name="Zifcakova L."/>
            <person name="Wipf D."/>
            <person name="Zambonelli A."/>
            <person name="Paolocci F."/>
            <person name="Nowrousian M."/>
            <person name="Ottonello S."/>
            <person name="Baldrian P."/>
            <person name="Spatafora J.W."/>
            <person name="Henrissat B."/>
            <person name="Nagy L.G."/>
            <person name="Aury J.M."/>
            <person name="Wincker P."/>
            <person name="Grigoriev I.V."/>
            <person name="Bonfante P."/>
            <person name="Martin F.M."/>
        </authorList>
    </citation>
    <scope>NUCLEOTIDE SEQUENCE [LARGE SCALE GENOMIC DNA]</scope>
    <source>
        <strain evidence="2 3">120613-1</strain>
    </source>
</reference>
<dbReference type="AlphaFoldDB" id="A0A3N4JXT0"/>
<dbReference type="EMBL" id="ML120364">
    <property type="protein sequence ID" value="RPB03156.1"/>
    <property type="molecule type" value="Genomic_DNA"/>
</dbReference>
<keyword evidence="1" id="KW-0812">Transmembrane</keyword>
<organism evidence="2 3">
    <name type="scientific">Choiromyces venosus 120613-1</name>
    <dbReference type="NCBI Taxonomy" id="1336337"/>
    <lineage>
        <taxon>Eukaryota</taxon>
        <taxon>Fungi</taxon>
        <taxon>Dikarya</taxon>
        <taxon>Ascomycota</taxon>
        <taxon>Pezizomycotina</taxon>
        <taxon>Pezizomycetes</taxon>
        <taxon>Pezizales</taxon>
        <taxon>Tuberaceae</taxon>
        <taxon>Choiromyces</taxon>
    </lineage>
</organism>
<gene>
    <name evidence="2" type="ORF">L873DRAFT_1801253</name>
</gene>
<feature type="transmembrane region" description="Helical" evidence="1">
    <location>
        <begin position="33"/>
        <end position="51"/>
    </location>
</feature>
<protein>
    <submittedName>
        <fullName evidence="2">Uncharacterized protein</fullName>
    </submittedName>
</protein>
<evidence type="ECO:0000313" key="3">
    <source>
        <dbReference type="Proteomes" id="UP000276215"/>
    </source>
</evidence>
<keyword evidence="1" id="KW-1133">Transmembrane helix</keyword>
<dbReference type="Proteomes" id="UP000276215">
    <property type="component" value="Unassembled WGS sequence"/>
</dbReference>
<evidence type="ECO:0000256" key="1">
    <source>
        <dbReference type="SAM" id="Phobius"/>
    </source>
</evidence>